<feature type="domain" description="PTS EIIB type-1" evidence="13">
    <location>
        <begin position="16"/>
        <end position="99"/>
    </location>
</feature>
<dbReference type="GO" id="GO:0016301">
    <property type="term" value="F:kinase activity"/>
    <property type="evidence" value="ECO:0007669"/>
    <property type="project" value="UniProtKB-KW"/>
</dbReference>
<comment type="caution">
    <text evidence="15">The sequence shown here is derived from an EMBL/GenBank/DDBJ whole genome shotgun (WGS) entry which is preliminary data.</text>
</comment>
<feature type="transmembrane region" description="Helical" evidence="12">
    <location>
        <begin position="157"/>
        <end position="180"/>
    </location>
</feature>
<proteinExistence type="predicted"/>
<gene>
    <name evidence="15" type="ORF">H9890_08710</name>
</gene>
<keyword evidence="7 12" id="KW-0812">Transmembrane</keyword>
<dbReference type="InterPro" id="IPR036878">
    <property type="entry name" value="Glu_permease_IIB"/>
</dbReference>
<dbReference type="GO" id="GO:0008982">
    <property type="term" value="F:protein-N(PI)-phosphohistidine-sugar phosphotransferase activity"/>
    <property type="evidence" value="ECO:0007669"/>
    <property type="project" value="InterPro"/>
</dbReference>
<evidence type="ECO:0000256" key="11">
    <source>
        <dbReference type="PROSITE-ProRule" id="PRU00421"/>
    </source>
</evidence>
<evidence type="ECO:0000313" key="15">
    <source>
        <dbReference type="EMBL" id="HIW09462.1"/>
    </source>
</evidence>
<keyword evidence="8" id="KW-0418">Kinase</keyword>
<dbReference type="GO" id="GO:0090589">
    <property type="term" value="F:protein-phosphocysteine-trehalose phosphotransferase system transporter activity"/>
    <property type="evidence" value="ECO:0007669"/>
    <property type="project" value="TreeGrafter"/>
</dbReference>
<evidence type="ECO:0000259" key="13">
    <source>
        <dbReference type="PROSITE" id="PS51098"/>
    </source>
</evidence>
<dbReference type="PANTHER" id="PTHR30175">
    <property type="entry name" value="PHOSPHOTRANSFERASE SYSTEM TRANSPORT PROTEIN"/>
    <property type="match status" value="1"/>
</dbReference>
<evidence type="ECO:0000256" key="10">
    <source>
        <dbReference type="ARBA" id="ARBA00023136"/>
    </source>
</evidence>
<feature type="transmembrane region" description="Helical" evidence="12">
    <location>
        <begin position="124"/>
        <end position="145"/>
    </location>
</feature>
<keyword evidence="4" id="KW-0762">Sugar transport</keyword>
<dbReference type="PROSITE" id="PS51103">
    <property type="entry name" value="PTS_EIIC_TYPE_1"/>
    <property type="match status" value="1"/>
</dbReference>
<dbReference type="InterPro" id="IPR050558">
    <property type="entry name" value="PTS_Sugar-Specific_Components"/>
</dbReference>
<dbReference type="AlphaFoldDB" id="A0A9D1QC72"/>
<evidence type="ECO:0000256" key="1">
    <source>
        <dbReference type="ARBA" id="ARBA00004651"/>
    </source>
</evidence>
<keyword evidence="9 12" id="KW-1133">Transmembrane helix</keyword>
<dbReference type="PROSITE" id="PS51098">
    <property type="entry name" value="PTS_EIIB_TYPE_1"/>
    <property type="match status" value="1"/>
</dbReference>
<evidence type="ECO:0000256" key="6">
    <source>
        <dbReference type="ARBA" id="ARBA00022683"/>
    </source>
</evidence>
<evidence type="ECO:0000256" key="4">
    <source>
        <dbReference type="ARBA" id="ARBA00022597"/>
    </source>
</evidence>
<feature type="transmembrane region" description="Helical" evidence="12">
    <location>
        <begin position="447"/>
        <end position="468"/>
    </location>
</feature>
<sequence length="477" mass="50378">MSAKNGGGADKQQRYLEITRQIVDLVGGQDNIVASTHCATRLRIVLKDYEKIDREKLEEVDLVKGQFIAGNQLQIIFGAGLVNEIYEVFSQYTGTAGSSMADVKAEAAKKMNPLQAVIKSLSDVFVDIMPGILAAALLSGLTGVLSQWEVVESNATLFAINKLVSLASNGIFSILPLAVCYSACKRYGGKPILGLVMGAIMLDGSLANAYDAAKGLVDVQTISLFGFDIELVGFQGGIIIALMMGFVIAKLDIFFDKKIPDVVKLLFSPMCSVLISTVLLFTVVGPVGRLLSNGITNGLVWMTQNLGVLGYMVFAGVQQIIVITGLHHIFGAIEAQLLSDTGRNFLNPLMSVALMGQGGAVLGYLALNFKNNKVKELCIPSFISTLFGISEPAIFGVNLRYKFPLVAGCIGGAAAGAYAFFTDLAALGFGTTAVPGLAICDPANGGYINYIIAHLIALGVGLALTIVFGKAAAKKRA</sequence>
<dbReference type="PANTHER" id="PTHR30175:SF7">
    <property type="entry name" value="NEGATIVE REGULATOR OF SACY ACTIVITY"/>
    <property type="match status" value="1"/>
</dbReference>
<dbReference type="Proteomes" id="UP000823933">
    <property type="component" value="Unassembled WGS sequence"/>
</dbReference>
<dbReference type="InterPro" id="IPR013013">
    <property type="entry name" value="PTS_EIIC_1"/>
</dbReference>
<feature type="transmembrane region" description="Helical" evidence="12">
    <location>
        <begin position="379"/>
        <end position="398"/>
    </location>
</feature>
<dbReference type="Gene3D" id="3.30.1360.60">
    <property type="entry name" value="Glucose permease domain IIB"/>
    <property type="match status" value="1"/>
</dbReference>
<dbReference type="GO" id="GO:0015771">
    <property type="term" value="P:trehalose transport"/>
    <property type="evidence" value="ECO:0007669"/>
    <property type="project" value="TreeGrafter"/>
</dbReference>
<dbReference type="InterPro" id="IPR001996">
    <property type="entry name" value="PTS_IIB_1"/>
</dbReference>
<dbReference type="GO" id="GO:0009401">
    <property type="term" value="P:phosphoenolpyruvate-dependent sugar phosphotransferase system"/>
    <property type="evidence" value="ECO:0007669"/>
    <property type="project" value="UniProtKB-KW"/>
</dbReference>
<keyword evidence="6" id="KW-0598">Phosphotransferase system</keyword>
<keyword evidence="2" id="KW-0813">Transport</keyword>
<reference evidence="15" key="2">
    <citation type="submission" date="2021-04" db="EMBL/GenBank/DDBJ databases">
        <authorList>
            <person name="Gilroy R."/>
        </authorList>
    </citation>
    <scope>NUCLEOTIDE SEQUENCE</scope>
    <source>
        <strain evidence="15">ChiHcolR34-3080</strain>
    </source>
</reference>
<evidence type="ECO:0000259" key="14">
    <source>
        <dbReference type="PROSITE" id="PS51103"/>
    </source>
</evidence>
<dbReference type="EMBL" id="DXHQ01000100">
    <property type="protein sequence ID" value="HIW09462.1"/>
    <property type="molecule type" value="Genomic_DNA"/>
</dbReference>
<dbReference type="GO" id="GO:0005886">
    <property type="term" value="C:plasma membrane"/>
    <property type="evidence" value="ECO:0007669"/>
    <property type="project" value="UniProtKB-SubCell"/>
</dbReference>
<feature type="transmembrane region" description="Helical" evidence="12">
    <location>
        <begin position="308"/>
        <end position="333"/>
    </location>
</feature>
<evidence type="ECO:0000256" key="2">
    <source>
        <dbReference type="ARBA" id="ARBA00022448"/>
    </source>
</evidence>
<keyword evidence="5" id="KW-0808">Transferase</keyword>
<keyword evidence="3" id="KW-1003">Cell membrane</keyword>
<comment type="subcellular location">
    <subcellularLocation>
        <location evidence="1">Cell membrane</location>
        <topology evidence="1">Multi-pass membrane protein</topology>
    </subcellularLocation>
</comment>
<evidence type="ECO:0000256" key="12">
    <source>
        <dbReference type="SAM" id="Phobius"/>
    </source>
</evidence>
<dbReference type="CDD" id="cd00212">
    <property type="entry name" value="PTS_IIB_glc"/>
    <property type="match status" value="1"/>
</dbReference>
<evidence type="ECO:0000256" key="5">
    <source>
        <dbReference type="ARBA" id="ARBA00022679"/>
    </source>
</evidence>
<feature type="transmembrane region" description="Helical" evidence="12">
    <location>
        <begin position="345"/>
        <end position="367"/>
    </location>
</feature>
<feature type="active site" description="Phosphocysteine intermediate; for EIIB activity" evidence="11">
    <location>
        <position position="38"/>
    </location>
</feature>
<reference evidence="15" key="1">
    <citation type="journal article" date="2021" name="PeerJ">
        <title>Extensive microbial diversity within the chicken gut microbiome revealed by metagenomics and culture.</title>
        <authorList>
            <person name="Gilroy R."/>
            <person name="Ravi A."/>
            <person name="Getino M."/>
            <person name="Pursley I."/>
            <person name="Horton D.L."/>
            <person name="Alikhan N.F."/>
            <person name="Baker D."/>
            <person name="Gharbi K."/>
            <person name="Hall N."/>
            <person name="Watson M."/>
            <person name="Adriaenssens E.M."/>
            <person name="Foster-Nyarko E."/>
            <person name="Jarju S."/>
            <person name="Secka A."/>
            <person name="Antonio M."/>
            <person name="Oren A."/>
            <person name="Chaudhuri R.R."/>
            <person name="La Ragione R."/>
            <person name="Hildebrand F."/>
            <person name="Pallen M.J."/>
        </authorList>
    </citation>
    <scope>NUCLEOTIDE SEQUENCE</scope>
    <source>
        <strain evidence="15">ChiHcolR34-3080</strain>
    </source>
</reference>
<evidence type="ECO:0000256" key="8">
    <source>
        <dbReference type="ARBA" id="ARBA00022777"/>
    </source>
</evidence>
<feature type="transmembrane region" description="Helical" evidence="12">
    <location>
        <begin position="405"/>
        <end position="427"/>
    </location>
</feature>
<name>A0A9D1QC72_9FIRM</name>
<dbReference type="SUPFAM" id="SSF55604">
    <property type="entry name" value="Glucose permease domain IIB"/>
    <property type="match status" value="1"/>
</dbReference>
<dbReference type="Pfam" id="PF02378">
    <property type="entry name" value="PTS_EIIC"/>
    <property type="match status" value="1"/>
</dbReference>
<feature type="transmembrane region" description="Helical" evidence="12">
    <location>
        <begin position="232"/>
        <end position="253"/>
    </location>
</feature>
<dbReference type="InterPro" id="IPR003352">
    <property type="entry name" value="PTS_EIIC"/>
</dbReference>
<accession>A0A9D1QC72</accession>
<feature type="transmembrane region" description="Helical" evidence="12">
    <location>
        <begin position="192"/>
        <end position="212"/>
    </location>
</feature>
<protein>
    <submittedName>
        <fullName evidence="15">PTS transporter subunit EIIC</fullName>
    </submittedName>
</protein>
<dbReference type="PROSITE" id="PS01035">
    <property type="entry name" value="PTS_EIIB_TYPE_1_CYS"/>
    <property type="match status" value="1"/>
</dbReference>
<evidence type="ECO:0000256" key="7">
    <source>
        <dbReference type="ARBA" id="ARBA00022692"/>
    </source>
</evidence>
<dbReference type="FunFam" id="3.30.1360.60:FF:000001">
    <property type="entry name" value="PTS system glucose-specific IIBC component PtsG"/>
    <property type="match status" value="1"/>
</dbReference>
<dbReference type="Pfam" id="PF00367">
    <property type="entry name" value="PTS_EIIB"/>
    <property type="match status" value="1"/>
</dbReference>
<feature type="domain" description="PTS EIIC type-1" evidence="14">
    <location>
        <begin position="132"/>
        <end position="477"/>
    </location>
</feature>
<feature type="transmembrane region" description="Helical" evidence="12">
    <location>
        <begin position="265"/>
        <end position="288"/>
    </location>
</feature>
<evidence type="ECO:0000313" key="16">
    <source>
        <dbReference type="Proteomes" id="UP000823933"/>
    </source>
</evidence>
<organism evidence="15 16">
    <name type="scientific">Candidatus Faecalibacterium intestinigallinarum</name>
    <dbReference type="NCBI Taxonomy" id="2838581"/>
    <lineage>
        <taxon>Bacteria</taxon>
        <taxon>Bacillati</taxon>
        <taxon>Bacillota</taxon>
        <taxon>Clostridia</taxon>
        <taxon>Eubacteriales</taxon>
        <taxon>Oscillospiraceae</taxon>
        <taxon>Faecalibacterium</taxon>
    </lineage>
</organism>
<evidence type="ECO:0000256" key="3">
    <source>
        <dbReference type="ARBA" id="ARBA00022475"/>
    </source>
</evidence>
<dbReference type="InterPro" id="IPR018113">
    <property type="entry name" value="PTrfase_EIIB_Cys"/>
</dbReference>
<keyword evidence="10 12" id="KW-0472">Membrane</keyword>
<dbReference type="NCBIfam" id="TIGR00826">
    <property type="entry name" value="EIIB_glc"/>
    <property type="match status" value="1"/>
</dbReference>
<evidence type="ECO:0000256" key="9">
    <source>
        <dbReference type="ARBA" id="ARBA00022989"/>
    </source>
</evidence>